<proteinExistence type="predicted"/>
<accession>A0A8I0KM19</accession>
<organism evidence="1 2">
    <name type="scientific">Aeromicrobium tamlense</name>
    <dbReference type="NCBI Taxonomy" id="375541"/>
    <lineage>
        <taxon>Bacteria</taxon>
        <taxon>Bacillati</taxon>
        <taxon>Actinomycetota</taxon>
        <taxon>Actinomycetes</taxon>
        <taxon>Propionibacteriales</taxon>
        <taxon>Nocardioidaceae</taxon>
        <taxon>Aeromicrobium</taxon>
    </lineage>
</organism>
<evidence type="ECO:0000313" key="1">
    <source>
        <dbReference type="EMBL" id="MBD1269229.1"/>
    </source>
</evidence>
<reference evidence="1" key="1">
    <citation type="submission" date="2020-09" db="EMBL/GenBank/DDBJ databases">
        <title>Novel species in genus Aeromicrobium.</title>
        <authorList>
            <person name="Zhang G."/>
        </authorList>
    </citation>
    <scope>NUCLEOTIDE SEQUENCE</scope>
    <source>
        <strain evidence="1">SSW1-57</strain>
    </source>
</reference>
<dbReference type="Pfam" id="PF11042">
    <property type="entry name" value="DUF2750"/>
    <property type="match status" value="1"/>
</dbReference>
<name>A0A8I0KM19_9ACTN</name>
<comment type="caution">
    <text evidence="1">The sequence shown here is derived from an EMBL/GenBank/DDBJ whole genome shotgun (WGS) entry which is preliminary data.</text>
</comment>
<dbReference type="AlphaFoldDB" id="A0A8I0KM19"/>
<dbReference type="Proteomes" id="UP000659061">
    <property type="component" value="Unassembled WGS sequence"/>
</dbReference>
<gene>
    <name evidence="1" type="ORF">IDH50_03190</name>
</gene>
<dbReference type="EMBL" id="JACWMT010000001">
    <property type="protein sequence ID" value="MBD1269229.1"/>
    <property type="molecule type" value="Genomic_DNA"/>
</dbReference>
<sequence length="117" mass="13197">MSISAAHVERFYTEASDRGEVWTIRDAGGYPAPEDATGRRAMPFWSLRSRVELVISSVEAYADFEAVPIPLDVWRERWLPGLGEDKMLVGLNWAGPRATGWDLSPTDVESRFLDRNV</sequence>
<dbReference type="RefSeq" id="WP_179422860.1">
    <property type="nucleotide sequence ID" value="NZ_BAAAMP010000002.1"/>
</dbReference>
<dbReference type="InterPro" id="IPR021284">
    <property type="entry name" value="DUF2750"/>
</dbReference>
<protein>
    <submittedName>
        <fullName evidence="1">DUF2750 domain-containing protein</fullName>
    </submittedName>
</protein>
<evidence type="ECO:0000313" key="2">
    <source>
        <dbReference type="Proteomes" id="UP000659061"/>
    </source>
</evidence>